<gene>
    <name evidence="1" type="ORF">MNBD_GAMMA15-890</name>
</gene>
<evidence type="ECO:0000313" key="1">
    <source>
        <dbReference type="EMBL" id="VAW75618.1"/>
    </source>
</evidence>
<feature type="non-terminal residue" evidence="1">
    <location>
        <position position="20"/>
    </location>
</feature>
<protein>
    <submittedName>
        <fullName evidence="1">Uncharacterized protein</fullName>
    </submittedName>
</protein>
<organism evidence="1">
    <name type="scientific">hydrothermal vent metagenome</name>
    <dbReference type="NCBI Taxonomy" id="652676"/>
    <lineage>
        <taxon>unclassified sequences</taxon>
        <taxon>metagenomes</taxon>
        <taxon>ecological metagenomes</taxon>
    </lineage>
</organism>
<name>A0A3B0Y4F0_9ZZZZ</name>
<sequence>MHGIYTHILCHIGEIFKLGA</sequence>
<accession>A0A3B0Y4F0</accession>
<dbReference type="EMBL" id="UOFN01000050">
    <property type="protein sequence ID" value="VAW75618.1"/>
    <property type="molecule type" value="Genomic_DNA"/>
</dbReference>
<proteinExistence type="predicted"/>
<dbReference type="AlphaFoldDB" id="A0A3B0Y4F0"/>
<reference evidence="1" key="1">
    <citation type="submission" date="2018-06" db="EMBL/GenBank/DDBJ databases">
        <authorList>
            <person name="Zhirakovskaya E."/>
        </authorList>
    </citation>
    <scope>NUCLEOTIDE SEQUENCE</scope>
</reference>